<dbReference type="EnsemblPlants" id="AET2Gv20491400.1">
    <property type="protein sequence ID" value="AET2Gv20491400.1"/>
    <property type="gene ID" value="AET2Gv20491400"/>
</dbReference>
<dbReference type="STRING" id="200361.A0A453BG03"/>
<reference evidence="1" key="4">
    <citation type="submission" date="2019-03" db="UniProtKB">
        <authorList>
            <consortium name="EnsemblPlants"/>
        </authorList>
    </citation>
    <scope>IDENTIFICATION</scope>
</reference>
<dbReference type="AlphaFoldDB" id="A0A453BG03"/>
<dbReference type="Gramene" id="AET2Gv20491400.1">
    <property type="protein sequence ID" value="AET2Gv20491400.1"/>
    <property type="gene ID" value="AET2Gv20491400"/>
</dbReference>
<evidence type="ECO:0000313" key="2">
    <source>
        <dbReference type="Proteomes" id="UP000015105"/>
    </source>
</evidence>
<reference evidence="1" key="5">
    <citation type="journal article" date="2021" name="G3 (Bethesda)">
        <title>Aegilops tauschii genome assembly Aet v5.0 features greater sequence contiguity and improved annotation.</title>
        <authorList>
            <person name="Wang L."/>
            <person name="Zhu T."/>
            <person name="Rodriguez J.C."/>
            <person name="Deal K.R."/>
            <person name="Dubcovsky J."/>
            <person name="McGuire P.E."/>
            <person name="Lux T."/>
            <person name="Spannagl M."/>
            <person name="Mayer K.F.X."/>
            <person name="Baldrich P."/>
            <person name="Meyers B.C."/>
            <person name="Huo N."/>
            <person name="Gu Y.Q."/>
            <person name="Zhou H."/>
            <person name="Devos K.M."/>
            <person name="Bennetzen J.L."/>
            <person name="Unver T."/>
            <person name="Budak H."/>
            <person name="Gulick P.J."/>
            <person name="Galiba G."/>
            <person name="Kalapos B."/>
            <person name="Nelson D.R."/>
            <person name="Li P."/>
            <person name="You F.M."/>
            <person name="Luo M.C."/>
            <person name="Dvorak J."/>
        </authorList>
    </citation>
    <scope>NUCLEOTIDE SEQUENCE [LARGE SCALE GENOMIC DNA]</scope>
    <source>
        <strain evidence="1">cv. AL8/78</strain>
    </source>
</reference>
<sequence>IIYSDKEAYWHLRGAQKWVLKGDANTAYFQAIANGRRRRDTIPLLWDGPTLLQSRRDIRSHVDGFYRSLFATAPRSGLSLAQDCWTGRQLVTDAENAARTDLLSEGEVWAAIKGMNPTSAPGPDGLPVKFFQAFWNVIKPEVMAIFDEFYIGSIDLGRLNYGTISLIPKVPGASDIRQFRPIMV</sequence>
<reference evidence="2" key="2">
    <citation type="journal article" date="2017" name="Nat. Plants">
        <title>The Aegilops tauschii genome reveals multiple impacts of transposons.</title>
        <authorList>
            <person name="Zhao G."/>
            <person name="Zou C."/>
            <person name="Li K."/>
            <person name="Wang K."/>
            <person name="Li T."/>
            <person name="Gao L."/>
            <person name="Zhang X."/>
            <person name="Wang H."/>
            <person name="Yang Z."/>
            <person name="Liu X."/>
            <person name="Jiang W."/>
            <person name="Mao L."/>
            <person name="Kong X."/>
            <person name="Jiao Y."/>
            <person name="Jia J."/>
        </authorList>
    </citation>
    <scope>NUCLEOTIDE SEQUENCE [LARGE SCALE GENOMIC DNA]</scope>
    <source>
        <strain evidence="2">cv. AL8/78</strain>
    </source>
</reference>
<evidence type="ECO:0000313" key="1">
    <source>
        <dbReference type="EnsemblPlants" id="AET2Gv20491400.1"/>
    </source>
</evidence>
<keyword evidence="2" id="KW-1185">Reference proteome</keyword>
<name>A0A453BG03_AEGTS</name>
<reference evidence="1" key="3">
    <citation type="journal article" date="2017" name="Nature">
        <title>Genome sequence of the progenitor of the wheat D genome Aegilops tauschii.</title>
        <authorList>
            <person name="Luo M.C."/>
            <person name="Gu Y.Q."/>
            <person name="Puiu D."/>
            <person name="Wang H."/>
            <person name="Twardziok S.O."/>
            <person name="Deal K.R."/>
            <person name="Huo N."/>
            <person name="Zhu T."/>
            <person name="Wang L."/>
            <person name="Wang Y."/>
            <person name="McGuire P.E."/>
            <person name="Liu S."/>
            <person name="Long H."/>
            <person name="Ramasamy R.K."/>
            <person name="Rodriguez J.C."/>
            <person name="Van S.L."/>
            <person name="Yuan L."/>
            <person name="Wang Z."/>
            <person name="Xia Z."/>
            <person name="Xiao L."/>
            <person name="Anderson O.D."/>
            <person name="Ouyang S."/>
            <person name="Liang Y."/>
            <person name="Zimin A.V."/>
            <person name="Pertea G."/>
            <person name="Qi P."/>
            <person name="Bennetzen J.L."/>
            <person name="Dai X."/>
            <person name="Dawson M.W."/>
            <person name="Muller H.G."/>
            <person name="Kugler K."/>
            <person name="Rivarola-Duarte L."/>
            <person name="Spannagl M."/>
            <person name="Mayer K.F.X."/>
            <person name="Lu F.H."/>
            <person name="Bevan M.W."/>
            <person name="Leroy P."/>
            <person name="Li P."/>
            <person name="You F.M."/>
            <person name="Sun Q."/>
            <person name="Liu Z."/>
            <person name="Lyons E."/>
            <person name="Wicker T."/>
            <person name="Salzberg S.L."/>
            <person name="Devos K.M."/>
            <person name="Dvorak J."/>
        </authorList>
    </citation>
    <scope>NUCLEOTIDE SEQUENCE [LARGE SCALE GENOMIC DNA]</scope>
    <source>
        <strain evidence="1">cv. AL8/78</strain>
    </source>
</reference>
<dbReference type="Proteomes" id="UP000015105">
    <property type="component" value="Chromosome 2D"/>
</dbReference>
<protein>
    <recommendedName>
        <fullName evidence="3">Reverse transcriptase domain-containing protein</fullName>
    </recommendedName>
</protein>
<reference evidence="2" key="1">
    <citation type="journal article" date="2014" name="Science">
        <title>Ancient hybridizations among the ancestral genomes of bread wheat.</title>
        <authorList>
            <consortium name="International Wheat Genome Sequencing Consortium,"/>
            <person name="Marcussen T."/>
            <person name="Sandve S.R."/>
            <person name="Heier L."/>
            <person name="Spannagl M."/>
            <person name="Pfeifer M."/>
            <person name="Jakobsen K.S."/>
            <person name="Wulff B.B."/>
            <person name="Steuernagel B."/>
            <person name="Mayer K.F."/>
            <person name="Olsen O.A."/>
        </authorList>
    </citation>
    <scope>NUCLEOTIDE SEQUENCE [LARGE SCALE GENOMIC DNA]</scope>
    <source>
        <strain evidence="2">cv. AL8/78</strain>
    </source>
</reference>
<accession>A0A453BG03</accession>
<organism evidence="1 2">
    <name type="scientific">Aegilops tauschii subsp. strangulata</name>
    <name type="common">Goatgrass</name>
    <dbReference type="NCBI Taxonomy" id="200361"/>
    <lineage>
        <taxon>Eukaryota</taxon>
        <taxon>Viridiplantae</taxon>
        <taxon>Streptophyta</taxon>
        <taxon>Embryophyta</taxon>
        <taxon>Tracheophyta</taxon>
        <taxon>Spermatophyta</taxon>
        <taxon>Magnoliopsida</taxon>
        <taxon>Liliopsida</taxon>
        <taxon>Poales</taxon>
        <taxon>Poaceae</taxon>
        <taxon>BOP clade</taxon>
        <taxon>Pooideae</taxon>
        <taxon>Triticodae</taxon>
        <taxon>Triticeae</taxon>
        <taxon>Triticinae</taxon>
        <taxon>Aegilops</taxon>
    </lineage>
</organism>
<evidence type="ECO:0008006" key="3">
    <source>
        <dbReference type="Google" id="ProtNLM"/>
    </source>
</evidence>
<proteinExistence type="predicted"/>